<dbReference type="InterPro" id="IPR043128">
    <property type="entry name" value="Rev_trsase/Diguanyl_cyclase"/>
</dbReference>
<feature type="transmembrane region" description="Helical" evidence="1">
    <location>
        <begin position="248"/>
        <end position="269"/>
    </location>
</feature>
<dbReference type="CDD" id="cd01949">
    <property type="entry name" value="GGDEF"/>
    <property type="match status" value="1"/>
</dbReference>
<dbReference type="SMART" id="SM00267">
    <property type="entry name" value="GGDEF"/>
    <property type="match status" value="1"/>
</dbReference>
<keyword evidence="1" id="KW-0472">Membrane</keyword>
<organism evidence="3 4">
    <name type="scientific">Actinoplanes subglobosus</name>
    <dbReference type="NCBI Taxonomy" id="1547892"/>
    <lineage>
        <taxon>Bacteria</taxon>
        <taxon>Bacillati</taxon>
        <taxon>Actinomycetota</taxon>
        <taxon>Actinomycetes</taxon>
        <taxon>Micromonosporales</taxon>
        <taxon>Micromonosporaceae</taxon>
        <taxon>Actinoplanes</taxon>
    </lineage>
</organism>
<dbReference type="InterPro" id="IPR000160">
    <property type="entry name" value="GGDEF_dom"/>
</dbReference>
<keyword evidence="1" id="KW-1133">Transmembrane helix</keyword>
<keyword evidence="1" id="KW-0812">Transmembrane</keyword>
<dbReference type="EC" id="2.7.7.65" evidence="3"/>
<reference evidence="4" key="1">
    <citation type="journal article" date="2019" name="Int. J. Syst. Evol. Microbiol.">
        <title>The Global Catalogue of Microorganisms (GCM) 10K type strain sequencing project: providing services to taxonomists for standard genome sequencing and annotation.</title>
        <authorList>
            <consortium name="The Broad Institute Genomics Platform"/>
            <consortium name="The Broad Institute Genome Sequencing Center for Infectious Disease"/>
            <person name="Wu L."/>
            <person name="Ma J."/>
        </authorList>
    </citation>
    <scope>NUCLEOTIDE SEQUENCE [LARGE SCALE GENOMIC DNA]</scope>
    <source>
        <strain evidence="4">TBRC 5832</strain>
    </source>
</reference>
<proteinExistence type="predicted"/>
<dbReference type="GO" id="GO:0052621">
    <property type="term" value="F:diguanylate cyclase activity"/>
    <property type="evidence" value="ECO:0007669"/>
    <property type="project" value="UniProtKB-EC"/>
</dbReference>
<feature type="transmembrane region" description="Helical" evidence="1">
    <location>
        <begin position="186"/>
        <end position="203"/>
    </location>
</feature>
<dbReference type="PANTHER" id="PTHR45138">
    <property type="entry name" value="REGULATORY COMPONENTS OF SENSORY TRANSDUCTION SYSTEM"/>
    <property type="match status" value="1"/>
</dbReference>
<feature type="transmembrane region" description="Helical" evidence="1">
    <location>
        <begin position="33"/>
        <end position="51"/>
    </location>
</feature>
<dbReference type="SUPFAM" id="SSF55073">
    <property type="entry name" value="Nucleotide cyclase"/>
    <property type="match status" value="1"/>
</dbReference>
<keyword evidence="3" id="KW-0548">Nucleotidyltransferase</keyword>
<dbReference type="Gene3D" id="3.30.70.270">
    <property type="match status" value="1"/>
</dbReference>
<feature type="transmembrane region" description="Helical" evidence="1">
    <location>
        <begin position="289"/>
        <end position="309"/>
    </location>
</feature>
<protein>
    <submittedName>
        <fullName evidence="3">Diguanylate cyclase domain-containing protein</fullName>
        <ecNumber evidence="3">2.7.7.65</ecNumber>
    </submittedName>
</protein>
<dbReference type="InterPro" id="IPR029787">
    <property type="entry name" value="Nucleotide_cyclase"/>
</dbReference>
<feature type="transmembrane region" description="Helical" evidence="1">
    <location>
        <begin position="119"/>
        <end position="142"/>
    </location>
</feature>
<keyword evidence="4" id="KW-1185">Reference proteome</keyword>
<evidence type="ECO:0000313" key="4">
    <source>
        <dbReference type="Proteomes" id="UP001595867"/>
    </source>
</evidence>
<gene>
    <name evidence="3" type="ORF">ACFO0C_40885</name>
</gene>
<dbReference type="Pfam" id="PF00990">
    <property type="entry name" value="GGDEF"/>
    <property type="match status" value="1"/>
</dbReference>
<dbReference type="Proteomes" id="UP001595867">
    <property type="component" value="Unassembled WGS sequence"/>
</dbReference>
<dbReference type="EMBL" id="JBHSBL010000028">
    <property type="protein sequence ID" value="MFC4071328.1"/>
    <property type="molecule type" value="Genomic_DNA"/>
</dbReference>
<evidence type="ECO:0000313" key="3">
    <source>
        <dbReference type="EMBL" id="MFC4071328.1"/>
    </source>
</evidence>
<feature type="transmembrane region" description="Helical" evidence="1">
    <location>
        <begin position="89"/>
        <end position="107"/>
    </location>
</feature>
<feature type="transmembrane region" description="Helical" evidence="1">
    <location>
        <begin position="209"/>
        <end position="227"/>
    </location>
</feature>
<evidence type="ECO:0000259" key="2">
    <source>
        <dbReference type="PROSITE" id="PS50887"/>
    </source>
</evidence>
<feature type="transmembrane region" description="Helical" evidence="1">
    <location>
        <begin position="154"/>
        <end position="174"/>
    </location>
</feature>
<accession>A0ABV8J416</accession>
<evidence type="ECO:0000256" key="1">
    <source>
        <dbReference type="SAM" id="Phobius"/>
    </source>
</evidence>
<dbReference type="PROSITE" id="PS50887">
    <property type="entry name" value="GGDEF"/>
    <property type="match status" value="1"/>
</dbReference>
<dbReference type="PANTHER" id="PTHR45138:SF9">
    <property type="entry name" value="DIGUANYLATE CYCLASE DGCM-RELATED"/>
    <property type="match status" value="1"/>
</dbReference>
<feature type="domain" description="GGDEF" evidence="2">
    <location>
        <begin position="367"/>
        <end position="493"/>
    </location>
</feature>
<dbReference type="InterPro" id="IPR050469">
    <property type="entry name" value="Diguanylate_Cyclase"/>
</dbReference>
<feature type="transmembrane region" description="Helical" evidence="1">
    <location>
        <begin position="58"/>
        <end position="77"/>
    </location>
</feature>
<keyword evidence="3" id="KW-0808">Transferase</keyword>
<dbReference type="NCBIfam" id="TIGR00254">
    <property type="entry name" value="GGDEF"/>
    <property type="match status" value="1"/>
</dbReference>
<dbReference type="RefSeq" id="WP_378072203.1">
    <property type="nucleotide sequence ID" value="NZ_JBHSBL010000028.1"/>
</dbReference>
<sequence length="507" mass="53567">MRRLDDWLWSGFLLGGVAVTAGALTLPQPGSEWLLAALEACAALAVVAGIRRYRPEGALFWWLMAGGLFCFALTHLAGPRGPGPVLDQVMLGAAFLLVTAATVVRVRACSQPAHRRANLLDGAMVLLGVMAGAWSLVIGPVLAERWHHPTPAAVFGLFTILTLLRVAAAAVLLLAGDPRNRAHQMVVASTFMLFAADASYAASDRPPTVWHILVWMTGHLMIASAALHPSMARAERGRNPETLSRTRLALFAAVTAFYPLMTGLNALPIMRAGPPPDQPPPGESGLHMFMLPMLLGVGVSVLLVLRMGMLGNLAERRARALDVALRAQEALRAELEHRATHDPLTGLGNRAALTEALTEAVSRPPGERGWLLLLDLDGFKEVNDTLGHPVGDELLVALGTGFRRTVPDGLVARLGGDEFAVIVDGGALDTADALLHAAALDHLLAGQPVRVTASIGVLALDDVHTCAEALRDADVALYAAKAAGRGCYRVHTPESDRAGTRTATGVG</sequence>
<comment type="caution">
    <text evidence="3">The sequence shown here is derived from an EMBL/GenBank/DDBJ whole genome shotgun (WGS) entry which is preliminary data.</text>
</comment>
<name>A0ABV8J416_9ACTN</name>
<feature type="transmembrane region" description="Helical" evidence="1">
    <location>
        <begin position="7"/>
        <end position="27"/>
    </location>
</feature>